<feature type="transmembrane region" description="Helical" evidence="4">
    <location>
        <begin position="12"/>
        <end position="29"/>
    </location>
</feature>
<keyword evidence="3" id="KW-0732">Signal</keyword>
<dbReference type="InterPro" id="IPR034981">
    <property type="entry name" value="Imelysin-like_EfeO/Algp7"/>
</dbReference>
<dbReference type="CDD" id="cd14656">
    <property type="entry name" value="Imelysin-like_EfeO"/>
    <property type="match status" value="1"/>
</dbReference>
<dbReference type="InterPro" id="IPR038352">
    <property type="entry name" value="Imelysin_sf"/>
</dbReference>
<dbReference type="EMBL" id="FOHV01000006">
    <property type="protein sequence ID" value="SES97179.1"/>
    <property type="molecule type" value="Genomic_DNA"/>
</dbReference>
<evidence type="ECO:0000259" key="5">
    <source>
        <dbReference type="Pfam" id="PF09375"/>
    </source>
</evidence>
<proteinExistence type="inferred from homology"/>
<reference evidence="7" key="1">
    <citation type="submission" date="2016-10" db="EMBL/GenBank/DDBJ databases">
        <authorList>
            <person name="Varghese N."/>
            <person name="Submissions S."/>
        </authorList>
    </citation>
    <scope>NUCLEOTIDE SEQUENCE [LARGE SCALE GENOMIC DNA]</scope>
    <source>
        <strain evidence="7">DSM 18579</strain>
    </source>
</reference>
<dbReference type="PANTHER" id="PTHR39192:SF1">
    <property type="entry name" value="IRON UPTAKE SYSTEM COMPONENT EFEO"/>
    <property type="match status" value="1"/>
</dbReference>
<protein>
    <submittedName>
        <fullName evidence="6">Imelysin</fullName>
    </submittedName>
</protein>
<dbReference type="AlphaFoldDB" id="A0A1I0ATU3"/>
<dbReference type="InterPro" id="IPR018976">
    <property type="entry name" value="Imelysin-like"/>
</dbReference>
<dbReference type="GO" id="GO:0030313">
    <property type="term" value="C:cell envelope"/>
    <property type="evidence" value="ECO:0007669"/>
    <property type="project" value="UniProtKB-SubCell"/>
</dbReference>
<evidence type="ECO:0000313" key="6">
    <source>
        <dbReference type="EMBL" id="SES97179.1"/>
    </source>
</evidence>
<sequence>MKIKTKINQPVFNIATAIYISTLCVFPAISDVSTIQEQTINKQFDLPINQYKQFVINEMAELVKATEQFTTAIDTGDIELAKALYAPTRLHFERIEPVAELFGDLDPAIDAREDDFKLGAADPKFTGFHRLEKMIFSDNTLEGTKPFSDKLLKDVLQLNENIKKTEISPIVMVQGAADLLEEIALSKITGEEERYSKTDLWDFSGNLAGAYHIFDLLKPLITTHNADLVTNIDAQFSAINMTLGKYRVSETEGYQSYDSVSEQDLILMKAQITTLAEDLSTLRGILNLDDGL</sequence>
<keyword evidence="4" id="KW-0472">Membrane</keyword>
<name>A0A1I0ATU3_9GAMM</name>
<organism evidence="6 7">
    <name type="scientific">Thorsellia anophelis DSM 18579</name>
    <dbReference type="NCBI Taxonomy" id="1123402"/>
    <lineage>
        <taxon>Bacteria</taxon>
        <taxon>Pseudomonadati</taxon>
        <taxon>Pseudomonadota</taxon>
        <taxon>Gammaproteobacteria</taxon>
        <taxon>Enterobacterales</taxon>
        <taxon>Thorselliaceae</taxon>
        <taxon>Thorsellia</taxon>
    </lineage>
</organism>
<evidence type="ECO:0000313" key="7">
    <source>
        <dbReference type="Proteomes" id="UP000242642"/>
    </source>
</evidence>
<comment type="subcellular location">
    <subcellularLocation>
        <location evidence="1">Cell envelope</location>
    </subcellularLocation>
</comment>
<accession>A0A1I0ATU3</accession>
<dbReference type="NCBIfam" id="NF041757">
    <property type="entry name" value="EfeO"/>
    <property type="match status" value="1"/>
</dbReference>
<evidence type="ECO:0000256" key="3">
    <source>
        <dbReference type="ARBA" id="ARBA00022729"/>
    </source>
</evidence>
<dbReference type="Pfam" id="PF09375">
    <property type="entry name" value="Peptidase_M75"/>
    <property type="match status" value="1"/>
</dbReference>
<keyword evidence="4" id="KW-0812">Transmembrane</keyword>
<keyword evidence="7" id="KW-1185">Reference proteome</keyword>
<dbReference type="Gene3D" id="1.20.1420.20">
    <property type="entry name" value="M75 peptidase, HXXE motif"/>
    <property type="match status" value="1"/>
</dbReference>
<comment type="similarity">
    <text evidence="2">Belongs to the EfeM/EfeO family.</text>
</comment>
<dbReference type="Proteomes" id="UP000242642">
    <property type="component" value="Unassembled WGS sequence"/>
</dbReference>
<evidence type="ECO:0000256" key="4">
    <source>
        <dbReference type="SAM" id="Phobius"/>
    </source>
</evidence>
<feature type="domain" description="Imelysin-like" evidence="5">
    <location>
        <begin position="49"/>
        <end position="280"/>
    </location>
</feature>
<dbReference type="RefSeq" id="WP_177168583.1">
    <property type="nucleotide sequence ID" value="NZ_FOHV01000006.1"/>
</dbReference>
<gene>
    <name evidence="6" type="ORF">SAMN02583745_01039</name>
</gene>
<evidence type="ECO:0000256" key="1">
    <source>
        <dbReference type="ARBA" id="ARBA00004196"/>
    </source>
</evidence>
<dbReference type="InterPro" id="IPR050894">
    <property type="entry name" value="EfeM/EfeO_iron_uptake"/>
</dbReference>
<dbReference type="STRING" id="1123402.SAMN02583745_01039"/>
<evidence type="ECO:0000256" key="2">
    <source>
        <dbReference type="ARBA" id="ARBA00005989"/>
    </source>
</evidence>
<dbReference type="PANTHER" id="PTHR39192">
    <property type="entry name" value="IRON UPTAKE SYSTEM COMPONENT EFEO"/>
    <property type="match status" value="1"/>
</dbReference>
<keyword evidence="4" id="KW-1133">Transmembrane helix</keyword>
<dbReference type="NCBIfam" id="NF007697">
    <property type="entry name" value="PRK10378.1"/>
    <property type="match status" value="1"/>
</dbReference>
<dbReference type="InterPro" id="IPR053377">
    <property type="entry name" value="Iron_uptake_EfeM/EfeO"/>
</dbReference>